<dbReference type="Proteomes" id="UP000807504">
    <property type="component" value="Unassembled WGS sequence"/>
</dbReference>
<organism evidence="5 6">
    <name type="scientific">Argiope bruennichi</name>
    <name type="common">Wasp spider</name>
    <name type="synonym">Aranea bruennichi</name>
    <dbReference type="NCBI Taxonomy" id="94029"/>
    <lineage>
        <taxon>Eukaryota</taxon>
        <taxon>Metazoa</taxon>
        <taxon>Ecdysozoa</taxon>
        <taxon>Arthropoda</taxon>
        <taxon>Chelicerata</taxon>
        <taxon>Arachnida</taxon>
        <taxon>Araneae</taxon>
        <taxon>Araneomorphae</taxon>
        <taxon>Entelegynae</taxon>
        <taxon>Araneoidea</taxon>
        <taxon>Araneidae</taxon>
        <taxon>Argiope</taxon>
    </lineage>
</organism>
<evidence type="ECO:0000256" key="3">
    <source>
        <dbReference type="ARBA" id="ARBA00023242"/>
    </source>
</evidence>
<evidence type="ECO:0000256" key="4">
    <source>
        <dbReference type="SAM" id="MobiDB-lite"/>
    </source>
</evidence>
<dbReference type="GO" id="GO:0070628">
    <property type="term" value="F:proteasome binding"/>
    <property type="evidence" value="ECO:0007669"/>
    <property type="project" value="TreeGrafter"/>
</dbReference>
<sequence>MAGSAGRRNILRELGQLTNGSGIHSPLQEASPISPDETVIQQRGLRRKSSTYNYDAPDPVFFKTPTKSPKKSRFLSPTKTTPVRSSPRKRLNGTPDKLRLSEASISEISLSPKCHKKSPLKNVKPGLQLEKGLKALSHNQLVELITSTINCSPEIERIINKMLPVPDLIPAEERLHKLKQNVFRSYPRNVWGSQDSSFCFMRVKTHLEAFKKDCLEMCQLYMESEHWPTAFEFIFIAWKYTSELPDWDYTYHNRIKGICMKHLSAQCITALKKANLDKPALAELIERMQEFKSESAIKPCIAFAMKLMEEMV</sequence>
<protein>
    <submittedName>
        <fullName evidence="5">Uncharacterized protein</fullName>
    </submittedName>
</protein>
<evidence type="ECO:0000313" key="6">
    <source>
        <dbReference type="Proteomes" id="UP000807504"/>
    </source>
</evidence>
<evidence type="ECO:0000256" key="2">
    <source>
        <dbReference type="ARBA" id="ARBA00006199"/>
    </source>
</evidence>
<gene>
    <name evidence="5" type="ORF">HNY73_010352</name>
</gene>
<evidence type="ECO:0000256" key="1">
    <source>
        <dbReference type="ARBA" id="ARBA00004123"/>
    </source>
</evidence>
<reference evidence="5" key="2">
    <citation type="submission" date="2020-06" db="EMBL/GenBank/DDBJ databases">
        <authorList>
            <person name="Sheffer M."/>
        </authorList>
    </citation>
    <scope>NUCLEOTIDE SEQUENCE</scope>
</reference>
<dbReference type="InterPro" id="IPR013868">
    <property type="entry name" value="Cut8/Sts1_fam"/>
</dbReference>
<reference evidence="5" key="1">
    <citation type="journal article" date="2020" name="bioRxiv">
        <title>Chromosome-level reference genome of the European wasp spider Argiope bruennichi: a resource for studies on range expansion and evolutionary adaptation.</title>
        <authorList>
            <person name="Sheffer M.M."/>
            <person name="Hoppe A."/>
            <person name="Krehenwinkel H."/>
            <person name="Uhl G."/>
            <person name="Kuss A.W."/>
            <person name="Jensen L."/>
            <person name="Jensen C."/>
            <person name="Gillespie R.G."/>
            <person name="Hoff K.J."/>
            <person name="Prost S."/>
        </authorList>
    </citation>
    <scope>NUCLEOTIDE SEQUENCE</scope>
</reference>
<keyword evidence="6" id="KW-1185">Reference proteome</keyword>
<dbReference type="GO" id="GO:0071630">
    <property type="term" value="P:nuclear protein quality control by the ubiquitin-proteasome system"/>
    <property type="evidence" value="ECO:0007669"/>
    <property type="project" value="InterPro"/>
</dbReference>
<comment type="similarity">
    <text evidence="2">Belongs to the cut8/STS1 family.</text>
</comment>
<dbReference type="GO" id="GO:0031965">
    <property type="term" value="C:nuclear membrane"/>
    <property type="evidence" value="ECO:0007669"/>
    <property type="project" value="TreeGrafter"/>
</dbReference>
<dbReference type="InterPro" id="IPR038422">
    <property type="entry name" value="Cut8/Sts1_sf"/>
</dbReference>
<comment type="subcellular location">
    <subcellularLocation>
        <location evidence="1">Nucleus</location>
    </subcellularLocation>
</comment>
<comment type="caution">
    <text evidence="5">The sequence shown here is derived from an EMBL/GenBank/DDBJ whole genome shotgun (WGS) entry which is preliminary data.</text>
</comment>
<keyword evidence="3" id="KW-0539">Nucleus</keyword>
<dbReference type="Gene3D" id="1.20.58.1590">
    <property type="entry name" value="Tethering factor for nuclear proteasome Cut8/Sts1"/>
    <property type="match status" value="1"/>
</dbReference>
<dbReference type="EMBL" id="JABXBU010000030">
    <property type="protein sequence ID" value="KAF8784708.1"/>
    <property type="molecule type" value="Genomic_DNA"/>
</dbReference>
<proteinExistence type="inferred from homology"/>
<feature type="region of interest" description="Disordered" evidence="4">
    <location>
        <begin position="16"/>
        <end position="95"/>
    </location>
</feature>
<dbReference type="Pfam" id="PF08559">
    <property type="entry name" value="Cut8"/>
    <property type="match status" value="1"/>
</dbReference>
<dbReference type="AlphaFoldDB" id="A0A8T0F346"/>
<accession>A0A8T0F346</accession>
<evidence type="ECO:0000313" key="5">
    <source>
        <dbReference type="EMBL" id="KAF8784708.1"/>
    </source>
</evidence>
<dbReference type="PANTHER" id="PTHR28032:SF1">
    <property type="entry name" value="FI02826P"/>
    <property type="match status" value="1"/>
</dbReference>
<dbReference type="PANTHER" id="PTHR28032">
    <property type="entry name" value="FI02826P"/>
    <property type="match status" value="1"/>
</dbReference>
<feature type="compositionally biased region" description="Polar residues" evidence="4">
    <location>
        <begin position="75"/>
        <end position="84"/>
    </location>
</feature>
<dbReference type="GO" id="GO:0031144">
    <property type="term" value="P:proteasome localization"/>
    <property type="evidence" value="ECO:0007669"/>
    <property type="project" value="InterPro"/>
</dbReference>
<name>A0A8T0F346_ARGBR</name>